<dbReference type="EMBL" id="JARVKF010000157">
    <property type="protein sequence ID" value="KAK9421735.1"/>
    <property type="molecule type" value="Genomic_DNA"/>
</dbReference>
<evidence type="ECO:0000259" key="4">
    <source>
        <dbReference type="PROSITE" id="PS50075"/>
    </source>
</evidence>
<dbReference type="PANTHER" id="PTHR45527">
    <property type="entry name" value="NONRIBOSOMAL PEPTIDE SYNTHETASE"/>
    <property type="match status" value="1"/>
</dbReference>
<dbReference type="SUPFAM" id="SSF47336">
    <property type="entry name" value="ACP-like"/>
    <property type="match status" value="1"/>
</dbReference>
<comment type="caution">
    <text evidence="5">The sequence shown here is derived from an EMBL/GenBank/DDBJ whole genome shotgun (WGS) entry which is preliminary data.</text>
</comment>
<evidence type="ECO:0000256" key="2">
    <source>
        <dbReference type="ARBA" id="ARBA00022553"/>
    </source>
</evidence>
<feature type="domain" description="Carrier" evidence="4">
    <location>
        <begin position="65"/>
        <end position="139"/>
    </location>
</feature>
<dbReference type="Gene3D" id="1.10.1200.10">
    <property type="entry name" value="ACP-like"/>
    <property type="match status" value="1"/>
</dbReference>
<gene>
    <name evidence="5" type="ORF">SUNI508_05336</name>
</gene>
<evidence type="ECO:0000313" key="5">
    <source>
        <dbReference type="EMBL" id="KAK9421735.1"/>
    </source>
</evidence>
<proteinExistence type="predicted"/>
<keyword evidence="2" id="KW-0597">Phosphoprotein</keyword>
<reference evidence="5 6" key="1">
    <citation type="journal article" date="2024" name="J. Plant Pathol.">
        <title>Sequence and assembly of the genome of Seiridium unicorne, isolate CBS 538.82, causal agent of cypress canker disease.</title>
        <authorList>
            <person name="Scali E."/>
            <person name="Rocca G.D."/>
            <person name="Danti R."/>
            <person name="Garbelotto M."/>
            <person name="Barberini S."/>
            <person name="Baroncelli R."/>
            <person name="Emiliani G."/>
        </authorList>
    </citation>
    <scope>NUCLEOTIDE SEQUENCE [LARGE SCALE GENOMIC DNA]</scope>
    <source>
        <strain evidence="5 6">BM-138-508</strain>
    </source>
</reference>
<evidence type="ECO:0000313" key="6">
    <source>
        <dbReference type="Proteomes" id="UP001408356"/>
    </source>
</evidence>
<dbReference type="InterPro" id="IPR036736">
    <property type="entry name" value="ACP-like_sf"/>
</dbReference>
<sequence length="203" mass="22065">MTLSSVSGAAYVVLRSETGDPILLEYVVRDGVSGRGDQVLPMRVSGKVDRGALASLPTSPIGTETQFEDMMQWFAKEWHRVLGVSPTSGTAHFFDLDGTSLAAAQLIAQLRKRYATILIANVYEHPNLAGMALRFESLSCTTQRSNRVVLPTPRLAGLVQFPTILGLLTFDGLQWLCFIVIFNSITTSFLGPVAWTSGSLELS</sequence>
<evidence type="ECO:0000256" key="1">
    <source>
        <dbReference type="ARBA" id="ARBA00022450"/>
    </source>
</evidence>
<dbReference type="SMART" id="SM00823">
    <property type="entry name" value="PKS_PP"/>
    <property type="match status" value="1"/>
</dbReference>
<keyword evidence="6" id="KW-1185">Reference proteome</keyword>
<dbReference type="InterPro" id="IPR009081">
    <property type="entry name" value="PP-bd_ACP"/>
</dbReference>
<keyword evidence="3" id="KW-0436">Ligase</keyword>
<protein>
    <submittedName>
        <fullName evidence="5">Carrier domain-containing protein</fullName>
    </submittedName>
</protein>
<keyword evidence="1" id="KW-0596">Phosphopantetheine</keyword>
<dbReference type="InterPro" id="IPR020806">
    <property type="entry name" value="PKS_PP-bd"/>
</dbReference>
<dbReference type="PANTHER" id="PTHR45527:SF1">
    <property type="entry name" value="FATTY ACID SYNTHASE"/>
    <property type="match status" value="1"/>
</dbReference>
<accession>A0ABR2V490</accession>
<dbReference type="Pfam" id="PF00550">
    <property type="entry name" value="PP-binding"/>
    <property type="match status" value="1"/>
</dbReference>
<dbReference type="Proteomes" id="UP001408356">
    <property type="component" value="Unassembled WGS sequence"/>
</dbReference>
<name>A0ABR2V490_9PEZI</name>
<dbReference type="PROSITE" id="PS50075">
    <property type="entry name" value="CARRIER"/>
    <property type="match status" value="1"/>
</dbReference>
<organism evidence="5 6">
    <name type="scientific">Seiridium unicorne</name>
    <dbReference type="NCBI Taxonomy" id="138068"/>
    <lineage>
        <taxon>Eukaryota</taxon>
        <taxon>Fungi</taxon>
        <taxon>Dikarya</taxon>
        <taxon>Ascomycota</taxon>
        <taxon>Pezizomycotina</taxon>
        <taxon>Sordariomycetes</taxon>
        <taxon>Xylariomycetidae</taxon>
        <taxon>Amphisphaeriales</taxon>
        <taxon>Sporocadaceae</taxon>
        <taxon>Seiridium</taxon>
    </lineage>
</organism>
<evidence type="ECO:0000256" key="3">
    <source>
        <dbReference type="ARBA" id="ARBA00022598"/>
    </source>
</evidence>